<organism evidence="1 2">
    <name type="scientific">Brassica carinata</name>
    <name type="common">Ethiopian mustard</name>
    <name type="synonym">Abyssinian cabbage</name>
    <dbReference type="NCBI Taxonomy" id="52824"/>
    <lineage>
        <taxon>Eukaryota</taxon>
        <taxon>Viridiplantae</taxon>
        <taxon>Streptophyta</taxon>
        <taxon>Embryophyta</taxon>
        <taxon>Tracheophyta</taxon>
        <taxon>Spermatophyta</taxon>
        <taxon>Magnoliopsida</taxon>
        <taxon>eudicotyledons</taxon>
        <taxon>Gunneridae</taxon>
        <taxon>Pentapetalae</taxon>
        <taxon>rosids</taxon>
        <taxon>malvids</taxon>
        <taxon>Brassicales</taxon>
        <taxon>Brassicaceae</taxon>
        <taxon>Brassiceae</taxon>
        <taxon>Brassica</taxon>
    </lineage>
</organism>
<keyword evidence="2" id="KW-1185">Reference proteome</keyword>
<name>A0A8X7UIT8_BRACI</name>
<comment type="caution">
    <text evidence="1">The sequence shown here is derived from an EMBL/GenBank/DDBJ whole genome shotgun (WGS) entry which is preliminary data.</text>
</comment>
<accession>A0A8X7UIT8</accession>
<evidence type="ECO:0000313" key="2">
    <source>
        <dbReference type="Proteomes" id="UP000886595"/>
    </source>
</evidence>
<dbReference type="Proteomes" id="UP000886595">
    <property type="component" value="Unassembled WGS sequence"/>
</dbReference>
<gene>
    <name evidence="1" type="ORF">Bca52824_051587</name>
</gene>
<reference evidence="1 2" key="1">
    <citation type="submission" date="2020-02" db="EMBL/GenBank/DDBJ databases">
        <authorList>
            <person name="Ma Q."/>
            <person name="Huang Y."/>
            <person name="Song X."/>
            <person name="Pei D."/>
        </authorList>
    </citation>
    <scope>NUCLEOTIDE SEQUENCE [LARGE SCALE GENOMIC DNA]</scope>
    <source>
        <strain evidence="1">Sxm20200214</strain>
        <tissue evidence="1">Leaf</tissue>
    </source>
</reference>
<evidence type="ECO:0000313" key="1">
    <source>
        <dbReference type="EMBL" id="KAG2280367.1"/>
    </source>
</evidence>
<sequence length="82" mass="9328">MPIGTAVIMRKMIETAFPLLELNVWVQYQITLCAAIVPKAKRVLYIKIRRFSGEIELKYLIGKTLMEPLSNASAEKSLATRF</sequence>
<proteinExistence type="predicted"/>
<dbReference type="EMBL" id="JAAMPC010000011">
    <property type="protein sequence ID" value="KAG2280367.1"/>
    <property type="molecule type" value="Genomic_DNA"/>
</dbReference>
<protein>
    <submittedName>
        <fullName evidence="1">Uncharacterized protein</fullName>
    </submittedName>
</protein>
<dbReference type="AlphaFoldDB" id="A0A8X7UIT8"/>